<dbReference type="RefSeq" id="WP_084409637.1">
    <property type="nucleotide sequence ID" value="NZ_FWXR01000005.1"/>
</dbReference>
<reference evidence="1 2" key="1">
    <citation type="submission" date="2017-04" db="EMBL/GenBank/DDBJ databases">
        <authorList>
            <person name="Afonso C.L."/>
            <person name="Miller P.J."/>
            <person name="Scott M.A."/>
            <person name="Spackman E."/>
            <person name="Goraichik I."/>
            <person name="Dimitrov K.M."/>
            <person name="Suarez D.L."/>
            <person name="Swayne D.E."/>
        </authorList>
    </citation>
    <scope>NUCLEOTIDE SEQUENCE [LARGE SCALE GENOMIC DNA]</scope>
    <source>
        <strain evidence="1 2">CGMCC 1.10972</strain>
    </source>
</reference>
<organism evidence="1 2">
    <name type="scientific">Fulvimarina manganoxydans</name>
    <dbReference type="NCBI Taxonomy" id="937218"/>
    <lineage>
        <taxon>Bacteria</taxon>
        <taxon>Pseudomonadati</taxon>
        <taxon>Pseudomonadota</taxon>
        <taxon>Alphaproteobacteria</taxon>
        <taxon>Hyphomicrobiales</taxon>
        <taxon>Aurantimonadaceae</taxon>
        <taxon>Fulvimarina</taxon>
    </lineage>
</organism>
<dbReference type="OrthoDB" id="9875551at2"/>
<protein>
    <recommendedName>
        <fullName evidence="3">DUF2946 domain-containing protein</fullName>
    </recommendedName>
</protein>
<evidence type="ECO:0000313" key="2">
    <source>
        <dbReference type="Proteomes" id="UP000192656"/>
    </source>
</evidence>
<gene>
    <name evidence="1" type="ORF">SAMN06297251_105223</name>
</gene>
<dbReference type="AlphaFoldDB" id="A0A1W2B093"/>
<proteinExistence type="predicted"/>
<accession>A0A1W2B093</accession>
<name>A0A1W2B093_9HYPH</name>
<dbReference type="Proteomes" id="UP000192656">
    <property type="component" value="Unassembled WGS sequence"/>
</dbReference>
<evidence type="ECO:0000313" key="1">
    <source>
        <dbReference type="EMBL" id="SMC66220.1"/>
    </source>
</evidence>
<sequence>MTMVPFRRFLADRSAALAMIVIVAQLLVMQAVTATFACAQMDAAKAEGTLVLCHDDGSSVSAGGPEAPGTHDGCFDCPCAIGCGPAPSILATALGGEGLAISHGVEAARTLWPYALEASGPRAPPKGLALKRGPPSLFL</sequence>
<dbReference type="EMBL" id="FWXR01000005">
    <property type="protein sequence ID" value="SMC66220.1"/>
    <property type="molecule type" value="Genomic_DNA"/>
</dbReference>
<evidence type="ECO:0008006" key="3">
    <source>
        <dbReference type="Google" id="ProtNLM"/>
    </source>
</evidence>
<keyword evidence="2" id="KW-1185">Reference proteome</keyword>